<accession>A0A392W0I6</accession>
<dbReference type="EMBL" id="LXQA011309434">
    <property type="protein sequence ID" value="MCI92751.1"/>
    <property type="molecule type" value="Genomic_DNA"/>
</dbReference>
<evidence type="ECO:0000256" key="1">
    <source>
        <dbReference type="SAM" id="MobiDB-lite"/>
    </source>
</evidence>
<evidence type="ECO:0000313" key="3">
    <source>
        <dbReference type="Proteomes" id="UP000265520"/>
    </source>
</evidence>
<proteinExistence type="predicted"/>
<name>A0A392W0I6_9FABA</name>
<feature type="region of interest" description="Disordered" evidence="1">
    <location>
        <begin position="25"/>
        <end position="44"/>
    </location>
</feature>
<sequence length="44" mass="4637">GEARAKLEAEHPNLGLFAKRELGSLGESDDLSLSERAHCSSPGT</sequence>
<dbReference type="AlphaFoldDB" id="A0A392W0I6"/>
<reference evidence="2 3" key="1">
    <citation type="journal article" date="2018" name="Front. Plant Sci.">
        <title>Red Clover (Trifolium pratense) and Zigzag Clover (T. medium) - A Picture of Genomic Similarities and Differences.</title>
        <authorList>
            <person name="Dluhosova J."/>
            <person name="Istvanek J."/>
            <person name="Nedelnik J."/>
            <person name="Repkova J."/>
        </authorList>
    </citation>
    <scope>NUCLEOTIDE SEQUENCE [LARGE SCALE GENOMIC DNA]</scope>
    <source>
        <strain evidence="3">cv. 10/8</strain>
        <tissue evidence="2">Leaf</tissue>
    </source>
</reference>
<comment type="caution">
    <text evidence="2">The sequence shown here is derived from an EMBL/GenBank/DDBJ whole genome shotgun (WGS) entry which is preliminary data.</text>
</comment>
<evidence type="ECO:0000313" key="2">
    <source>
        <dbReference type="EMBL" id="MCI92751.1"/>
    </source>
</evidence>
<organism evidence="2 3">
    <name type="scientific">Trifolium medium</name>
    <dbReference type="NCBI Taxonomy" id="97028"/>
    <lineage>
        <taxon>Eukaryota</taxon>
        <taxon>Viridiplantae</taxon>
        <taxon>Streptophyta</taxon>
        <taxon>Embryophyta</taxon>
        <taxon>Tracheophyta</taxon>
        <taxon>Spermatophyta</taxon>
        <taxon>Magnoliopsida</taxon>
        <taxon>eudicotyledons</taxon>
        <taxon>Gunneridae</taxon>
        <taxon>Pentapetalae</taxon>
        <taxon>rosids</taxon>
        <taxon>fabids</taxon>
        <taxon>Fabales</taxon>
        <taxon>Fabaceae</taxon>
        <taxon>Papilionoideae</taxon>
        <taxon>50 kb inversion clade</taxon>
        <taxon>NPAAA clade</taxon>
        <taxon>Hologalegina</taxon>
        <taxon>IRL clade</taxon>
        <taxon>Trifolieae</taxon>
        <taxon>Trifolium</taxon>
    </lineage>
</organism>
<keyword evidence="3" id="KW-1185">Reference proteome</keyword>
<feature type="non-terminal residue" evidence="2">
    <location>
        <position position="1"/>
    </location>
</feature>
<dbReference type="Proteomes" id="UP000265520">
    <property type="component" value="Unassembled WGS sequence"/>
</dbReference>
<protein>
    <submittedName>
        <fullName evidence="2">Uncharacterized protein</fullName>
    </submittedName>
</protein>